<comment type="caution">
    <text evidence="8">The sequence shown here is derived from an EMBL/GenBank/DDBJ whole genome shotgun (WGS) entry which is preliminary data.</text>
</comment>
<sequence length="114" mass="12439">MASPDDVPPPDAGTWTQAAREGELWEGGMFGVALEGTEVLLIKLDGEVRAYDNRCPHQRTPLDRGWIEDGTLTCSGHMWEFDVLSGKGVVPRDCALVSYPVRIEDGTIWVAVPG</sequence>
<feature type="domain" description="Rieske" evidence="7">
    <location>
        <begin position="16"/>
        <end position="110"/>
    </location>
</feature>
<dbReference type="SUPFAM" id="SSF50022">
    <property type="entry name" value="ISP domain"/>
    <property type="match status" value="1"/>
</dbReference>
<keyword evidence="3" id="KW-0408">Iron</keyword>
<evidence type="ECO:0000256" key="5">
    <source>
        <dbReference type="ARBA" id="ARBA00034078"/>
    </source>
</evidence>
<dbReference type="RefSeq" id="WP_241039583.1">
    <property type="nucleotide sequence ID" value="NZ_BAAAJF010000011.1"/>
</dbReference>
<evidence type="ECO:0000256" key="4">
    <source>
        <dbReference type="ARBA" id="ARBA00023014"/>
    </source>
</evidence>
<evidence type="ECO:0000256" key="1">
    <source>
        <dbReference type="ARBA" id="ARBA00022714"/>
    </source>
</evidence>
<evidence type="ECO:0000256" key="2">
    <source>
        <dbReference type="ARBA" id="ARBA00022723"/>
    </source>
</evidence>
<organism evidence="8 9">
    <name type="scientific">Pseudonocardia alaniniphila</name>
    <dbReference type="NCBI Taxonomy" id="75291"/>
    <lineage>
        <taxon>Bacteria</taxon>
        <taxon>Bacillati</taxon>
        <taxon>Actinomycetota</taxon>
        <taxon>Actinomycetes</taxon>
        <taxon>Pseudonocardiales</taxon>
        <taxon>Pseudonocardiaceae</taxon>
        <taxon>Pseudonocardia</taxon>
    </lineage>
</organism>
<dbReference type="PANTHER" id="PTHR21496:SF0">
    <property type="entry name" value="RIESKE DOMAIN-CONTAINING PROTEIN"/>
    <property type="match status" value="1"/>
</dbReference>
<comment type="similarity">
    <text evidence="6">Belongs to the bacterial ring-hydroxylating dioxygenase ferredoxin component family.</text>
</comment>
<comment type="cofactor">
    <cofactor evidence="5">
        <name>[2Fe-2S] cluster</name>
        <dbReference type="ChEBI" id="CHEBI:190135"/>
    </cofactor>
</comment>
<dbReference type="Pfam" id="PF00355">
    <property type="entry name" value="Rieske"/>
    <property type="match status" value="1"/>
</dbReference>
<dbReference type="Proteomes" id="UP001299970">
    <property type="component" value="Unassembled WGS sequence"/>
</dbReference>
<keyword evidence="4" id="KW-0411">Iron-sulfur</keyword>
<keyword evidence="9" id="KW-1185">Reference proteome</keyword>
<reference evidence="8 9" key="1">
    <citation type="submission" date="2022-03" db="EMBL/GenBank/DDBJ databases">
        <title>Pseudonocardia alaer sp. nov., a novel actinomycete isolated from reed forest soil.</title>
        <authorList>
            <person name="Wang L."/>
        </authorList>
    </citation>
    <scope>NUCLEOTIDE SEQUENCE [LARGE SCALE GENOMIC DNA]</scope>
    <source>
        <strain evidence="8 9">Y-16303</strain>
    </source>
</reference>
<dbReference type="PROSITE" id="PS51296">
    <property type="entry name" value="RIESKE"/>
    <property type="match status" value="1"/>
</dbReference>
<accession>A0ABS9TK63</accession>
<dbReference type="InterPro" id="IPR017941">
    <property type="entry name" value="Rieske_2Fe-2S"/>
</dbReference>
<dbReference type="EMBL" id="JAKXMK010000022">
    <property type="protein sequence ID" value="MCH6168946.1"/>
    <property type="molecule type" value="Genomic_DNA"/>
</dbReference>
<keyword evidence="1" id="KW-0001">2Fe-2S</keyword>
<evidence type="ECO:0000313" key="8">
    <source>
        <dbReference type="EMBL" id="MCH6168946.1"/>
    </source>
</evidence>
<proteinExistence type="inferred from homology"/>
<evidence type="ECO:0000259" key="7">
    <source>
        <dbReference type="PROSITE" id="PS51296"/>
    </source>
</evidence>
<dbReference type="PANTHER" id="PTHR21496">
    <property type="entry name" value="FERREDOXIN-RELATED"/>
    <property type="match status" value="1"/>
</dbReference>
<dbReference type="Gene3D" id="2.102.10.10">
    <property type="entry name" value="Rieske [2Fe-2S] iron-sulphur domain"/>
    <property type="match status" value="1"/>
</dbReference>
<keyword evidence="2" id="KW-0479">Metal-binding</keyword>
<gene>
    <name evidence="8" type="ORF">MMF94_24905</name>
</gene>
<dbReference type="InterPro" id="IPR036922">
    <property type="entry name" value="Rieske_2Fe-2S_sf"/>
</dbReference>
<evidence type="ECO:0000313" key="9">
    <source>
        <dbReference type="Proteomes" id="UP001299970"/>
    </source>
</evidence>
<name>A0ABS9TK63_9PSEU</name>
<evidence type="ECO:0000256" key="6">
    <source>
        <dbReference type="ARBA" id="ARBA00038001"/>
    </source>
</evidence>
<protein>
    <submittedName>
        <fullName evidence="8">Rieske 2Fe-2S domain-containing protein</fullName>
    </submittedName>
</protein>
<evidence type="ECO:0000256" key="3">
    <source>
        <dbReference type="ARBA" id="ARBA00023004"/>
    </source>
</evidence>